<reference evidence="8 9" key="1">
    <citation type="journal article" date="2016" name="Environ. Microbiol.">
        <title>Effector profiles distinguish formae speciales of Fusarium oxysporum.</title>
        <authorList>
            <person name="van Dam P."/>
            <person name="Fokkens L."/>
            <person name="Schmidt S.M."/>
            <person name="Linmans J.H."/>
            <person name="Kistler H.C."/>
            <person name="Ma L.J."/>
            <person name="Rep M."/>
        </authorList>
    </citation>
    <scope>NUCLEOTIDE SEQUENCE [LARGE SCALE GENOMIC DNA]</scope>
    <source>
        <strain evidence="8 9">Forc016</strain>
    </source>
</reference>
<proteinExistence type="predicted"/>
<evidence type="ECO:0000256" key="5">
    <source>
        <dbReference type="ARBA" id="ARBA00023136"/>
    </source>
</evidence>
<evidence type="ECO:0000313" key="9">
    <source>
        <dbReference type="Proteomes" id="UP000219602"/>
    </source>
</evidence>
<dbReference type="Gene3D" id="1.20.1250.20">
    <property type="entry name" value="MFS general substrate transporter like domains"/>
    <property type="match status" value="2"/>
</dbReference>
<feature type="transmembrane region" description="Helical" evidence="7">
    <location>
        <begin position="244"/>
        <end position="263"/>
    </location>
</feature>
<dbReference type="GO" id="GO:0016020">
    <property type="term" value="C:membrane"/>
    <property type="evidence" value="ECO:0007669"/>
    <property type="project" value="UniProtKB-SubCell"/>
</dbReference>
<sequence>MTATHRSENDSKPQGADPFGHEEIEVVNKQQHVEDAVQYDEAEARRILRKVDYRVVPLLIIMYLTAFIDRANIGNAKIAGMNDELELTGRQYNIVLTVFFIPYAILEVPSNIILKLTRPSIWLPSIMLACGIVLTLMGIVQNFTGLTIARVFLGIPEAGFFPGATYLLTTWYLRIFILEGIATVLVAVWLYFVLPDGPETAKFLTPEERRFLAWRMQAEMGINSDQAHEEKLDFQTVKSGLNDWRIYVAVIIFLANSVGIYAFSFTVPTVILELGYTAATAQLLTIPIYVCAMILATTLAALPDRYKKRFPFLMVGLGVAAAGLISLLAIPRPVDHVDIGNNLSPSSKRAVGMAVFMSLGNLGGIAGSNIFPEEEKPQYRTGYGCMQEDDGRFGYVSALLVEQLRSTPVRQVNIYISTDEVIRSQIGRPLLFNRSAKDLATEIENTAPDWSKRQEKVHLATNLDTFSAGLHGPRRGFRRD</sequence>
<dbReference type="AlphaFoldDB" id="A0A2H3I2B7"/>
<gene>
    <name evidence="8" type="ORF">AU210_000120</name>
</gene>
<evidence type="ECO:0000256" key="2">
    <source>
        <dbReference type="ARBA" id="ARBA00022448"/>
    </source>
</evidence>
<dbReference type="InterPro" id="IPR011701">
    <property type="entry name" value="MFS"/>
</dbReference>
<evidence type="ECO:0000256" key="7">
    <source>
        <dbReference type="SAM" id="Phobius"/>
    </source>
</evidence>
<dbReference type="Pfam" id="PF07690">
    <property type="entry name" value="MFS_1"/>
    <property type="match status" value="2"/>
</dbReference>
<keyword evidence="4 7" id="KW-1133">Transmembrane helix</keyword>
<dbReference type="InterPro" id="IPR036259">
    <property type="entry name" value="MFS_trans_sf"/>
</dbReference>
<evidence type="ECO:0000313" key="8">
    <source>
        <dbReference type="EMBL" id="PCD44663.1"/>
    </source>
</evidence>
<dbReference type="EMBL" id="MABQ02000001">
    <property type="protein sequence ID" value="PCD44663.1"/>
    <property type="molecule type" value="Genomic_DNA"/>
</dbReference>
<feature type="transmembrane region" description="Helical" evidence="7">
    <location>
        <begin position="350"/>
        <end position="371"/>
    </location>
</feature>
<feature type="transmembrane region" description="Helical" evidence="7">
    <location>
        <begin position="55"/>
        <end position="73"/>
    </location>
</feature>
<comment type="caution">
    <text evidence="8">The sequence shown here is derived from an EMBL/GenBank/DDBJ whole genome shotgun (WGS) entry which is preliminary data.</text>
</comment>
<organism evidence="8 9">
    <name type="scientific">Fusarium oxysporum f. sp. radicis-cucumerinum</name>
    <dbReference type="NCBI Taxonomy" id="327505"/>
    <lineage>
        <taxon>Eukaryota</taxon>
        <taxon>Fungi</taxon>
        <taxon>Dikarya</taxon>
        <taxon>Ascomycota</taxon>
        <taxon>Pezizomycotina</taxon>
        <taxon>Sordariomycetes</taxon>
        <taxon>Hypocreomycetidae</taxon>
        <taxon>Hypocreales</taxon>
        <taxon>Nectriaceae</taxon>
        <taxon>Fusarium</taxon>
        <taxon>Fusarium oxysporum species complex</taxon>
    </lineage>
</organism>
<dbReference type="PANTHER" id="PTHR43791:SF18">
    <property type="entry name" value="NICOTINIC ACID TRANSPORTER TNA1, PUTATIVE (AFU_ORTHOLOGUE AFUA_3G03820)-RELATED"/>
    <property type="match status" value="1"/>
</dbReference>
<dbReference type="PANTHER" id="PTHR43791">
    <property type="entry name" value="PERMEASE-RELATED"/>
    <property type="match status" value="1"/>
</dbReference>
<feature type="transmembrane region" description="Helical" evidence="7">
    <location>
        <begin position="283"/>
        <end position="303"/>
    </location>
</feature>
<feature type="transmembrane region" description="Helical" evidence="7">
    <location>
        <begin position="310"/>
        <end position="330"/>
    </location>
</feature>
<keyword evidence="5 7" id="KW-0472">Membrane</keyword>
<feature type="transmembrane region" description="Helical" evidence="7">
    <location>
        <begin position="126"/>
        <end position="151"/>
    </location>
</feature>
<dbReference type="GO" id="GO:0022857">
    <property type="term" value="F:transmembrane transporter activity"/>
    <property type="evidence" value="ECO:0007669"/>
    <property type="project" value="InterPro"/>
</dbReference>
<name>A0A2H3I2B7_FUSOX</name>
<evidence type="ECO:0000256" key="3">
    <source>
        <dbReference type="ARBA" id="ARBA00022692"/>
    </source>
</evidence>
<evidence type="ECO:0000256" key="1">
    <source>
        <dbReference type="ARBA" id="ARBA00004141"/>
    </source>
</evidence>
<keyword evidence="6" id="KW-0325">Glycoprotein</keyword>
<evidence type="ECO:0000256" key="6">
    <source>
        <dbReference type="ARBA" id="ARBA00023180"/>
    </source>
</evidence>
<dbReference type="SUPFAM" id="SSF103473">
    <property type="entry name" value="MFS general substrate transporter"/>
    <property type="match status" value="1"/>
</dbReference>
<feature type="transmembrane region" description="Helical" evidence="7">
    <location>
        <begin position="93"/>
        <end position="114"/>
    </location>
</feature>
<keyword evidence="2" id="KW-0813">Transport</keyword>
<reference evidence="8 9" key="2">
    <citation type="journal article" date="2017" name="Sci. Rep.">
        <title>A mobile pathogenicity chromosome in Fusarium oxysporum for infection of multiple cucurbit species.</title>
        <authorList>
            <person name="van Dam P."/>
            <person name="Fokkens L."/>
            <person name="Ayukawa Y."/>
            <person name="van der Gragt M."/>
            <person name="Ter Horst A."/>
            <person name="Brankovics B."/>
            <person name="Houterman P.M."/>
            <person name="Arie T."/>
            <person name="Rep M."/>
        </authorList>
    </citation>
    <scope>NUCLEOTIDE SEQUENCE [LARGE SCALE GENOMIC DNA]</scope>
    <source>
        <strain evidence="8 9">Forc016</strain>
    </source>
</reference>
<protein>
    <recommendedName>
        <fullName evidence="10">Major facilitator superfamily (MFS) profile domain-containing protein</fullName>
    </recommendedName>
</protein>
<dbReference type="Proteomes" id="UP000219602">
    <property type="component" value="Chromosome 1"/>
</dbReference>
<comment type="subcellular location">
    <subcellularLocation>
        <location evidence="1">Membrane</location>
        <topology evidence="1">Multi-pass membrane protein</topology>
    </subcellularLocation>
</comment>
<feature type="transmembrane region" description="Helical" evidence="7">
    <location>
        <begin position="171"/>
        <end position="194"/>
    </location>
</feature>
<evidence type="ECO:0008006" key="10">
    <source>
        <dbReference type="Google" id="ProtNLM"/>
    </source>
</evidence>
<keyword evidence="3 7" id="KW-0812">Transmembrane</keyword>
<evidence type="ECO:0000256" key="4">
    <source>
        <dbReference type="ARBA" id="ARBA00022989"/>
    </source>
</evidence>
<accession>A0A2H3I2B7</accession>